<keyword evidence="6" id="KW-1185">Reference proteome</keyword>
<gene>
    <name evidence="5" type="ORF">DY240_22015</name>
</gene>
<name>A0A418KKW5_9ACTN</name>
<dbReference type="SMART" id="SM00922">
    <property type="entry name" value="MR_MLE"/>
    <property type="match status" value="1"/>
</dbReference>
<comment type="caution">
    <text evidence="5">The sequence shown here is derived from an EMBL/GenBank/DDBJ whole genome shotgun (WGS) entry which is preliminary data.</text>
</comment>
<dbReference type="InterPro" id="IPR029065">
    <property type="entry name" value="Enolase_C-like"/>
</dbReference>
<evidence type="ECO:0000313" key="5">
    <source>
        <dbReference type="EMBL" id="RIQ17815.1"/>
    </source>
</evidence>
<dbReference type="InterPro" id="IPR029017">
    <property type="entry name" value="Enolase-like_N"/>
</dbReference>
<protein>
    <submittedName>
        <fullName evidence="5">Mandelate racemase/muconate lactonizing enzyme family protein</fullName>
    </submittedName>
</protein>
<dbReference type="SUPFAM" id="SSF54826">
    <property type="entry name" value="Enolase N-terminal domain-like"/>
    <property type="match status" value="1"/>
</dbReference>
<dbReference type="GO" id="GO:0016052">
    <property type="term" value="P:carbohydrate catabolic process"/>
    <property type="evidence" value="ECO:0007669"/>
    <property type="project" value="TreeGrafter"/>
</dbReference>
<keyword evidence="3" id="KW-0460">Magnesium</keyword>
<dbReference type="PANTHER" id="PTHR13794">
    <property type="entry name" value="ENOLASE SUPERFAMILY, MANDELATE RACEMASE"/>
    <property type="match status" value="1"/>
</dbReference>
<dbReference type="InterPro" id="IPR013342">
    <property type="entry name" value="Mandelate_racemase_C"/>
</dbReference>
<organism evidence="5 6">
    <name type="scientific">Jiangella rhizosphaerae</name>
    <dbReference type="NCBI Taxonomy" id="2293569"/>
    <lineage>
        <taxon>Bacteria</taxon>
        <taxon>Bacillati</taxon>
        <taxon>Actinomycetota</taxon>
        <taxon>Actinomycetes</taxon>
        <taxon>Jiangellales</taxon>
        <taxon>Jiangellaceae</taxon>
        <taxon>Jiangella</taxon>
    </lineage>
</organism>
<reference evidence="5 6" key="1">
    <citation type="submission" date="2018-09" db="EMBL/GenBank/DDBJ databases">
        <title>Isolation, diversity and antifungal activity of actinobacteria from wheat.</title>
        <authorList>
            <person name="Han C."/>
        </authorList>
    </citation>
    <scope>NUCLEOTIDE SEQUENCE [LARGE SCALE GENOMIC DNA]</scope>
    <source>
        <strain evidence="5 6">NEAU-YY265</strain>
    </source>
</reference>
<dbReference type="GO" id="GO:0000287">
    <property type="term" value="F:magnesium ion binding"/>
    <property type="evidence" value="ECO:0007669"/>
    <property type="project" value="TreeGrafter"/>
</dbReference>
<keyword evidence="2" id="KW-0479">Metal-binding</keyword>
<dbReference type="Proteomes" id="UP000284057">
    <property type="component" value="Unassembled WGS sequence"/>
</dbReference>
<evidence type="ECO:0000256" key="1">
    <source>
        <dbReference type="ARBA" id="ARBA00001946"/>
    </source>
</evidence>
<dbReference type="InterPro" id="IPR013341">
    <property type="entry name" value="Mandelate_racemase_N_dom"/>
</dbReference>
<dbReference type="InterPro" id="IPR046945">
    <property type="entry name" value="RHMD-like"/>
</dbReference>
<sequence>MSPSGVRRWALHLDVKRCFTNHGRMRITDVATVLLTGPSSNDPYITFAKKWRTAAFVEVRTDVGLVGVGETYLGYFFPEVVPHVVDYVRPILVDGGTTDPAVLSTRMRRCLGFWCRVGAGAAVLSGVEAALWDLAGQAAGVPVHELLGGRKHDRLRAYATGGPSPWPPDELKRKLDRYAELGFTALKVATGYLEMSGRREILPAPGPQAAAEFEAEKLALMRGHLGPDFGIMLDGHMGHRTGVHRWDLDTARAVMAAAAPYRPAFFEEPLAYEDPDEYAELTSQSPVPIAGGEQLFSYDEFRLWMNRGAFAIAQPDAALLSMTEFVQVGELAAAQGRHVVSHAWSAGGGFLQNVHAAFASPSTLMVEMAPDPGELHTAVWGDTLVIEDGYVLPPTAPGLGVTLTDELKERFPFRPGMEEFASVPGKELRS</sequence>
<evidence type="ECO:0000259" key="4">
    <source>
        <dbReference type="SMART" id="SM00922"/>
    </source>
</evidence>
<dbReference type="CDD" id="cd03316">
    <property type="entry name" value="MR_like"/>
    <property type="match status" value="1"/>
</dbReference>
<proteinExistence type="predicted"/>
<comment type="cofactor">
    <cofactor evidence="1">
        <name>Mg(2+)</name>
        <dbReference type="ChEBI" id="CHEBI:18420"/>
    </cofactor>
</comment>
<accession>A0A418KKW5</accession>
<dbReference type="Pfam" id="PF02746">
    <property type="entry name" value="MR_MLE_N"/>
    <property type="match status" value="1"/>
</dbReference>
<feature type="domain" description="Mandelate racemase/muconate lactonizing enzyme C-terminal" evidence="4">
    <location>
        <begin position="168"/>
        <end position="288"/>
    </location>
</feature>
<evidence type="ECO:0000256" key="3">
    <source>
        <dbReference type="ARBA" id="ARBA00022842"/>
    </source>
</evidence>
<dbReference type="SFLD" id="SFLDS00001">
    <property type="entry name" value="Enolase"/>
    <property type="match status" value="1"/>
</dbReference>
<evidence type="ECO:0000256" key="2">
    <source>
        <dbReference type="ARBA" id="ARBA00022723"/>
    </source>
</evidence>
<dbReference type="GO" id="GO:0016836">
    <property type="term" value="F:hydro-lyase activity"/>
    <property type="evidence" value="ECO:0007669"/>
    <property type="project" value="TreeGrafter"/>
</dbReference>
<dbReference type="InterPro" id="IPR036849">
    <property type="entry name" value="Enolase-like_C_sf"/>
</dbReference>
<dbReference type="Pfam" id="PF13378">
    <property type="entry name" value="MR_MLE_C"/>
    <property type="match status" value="1"/>
</dbReference>
<evidence type="ECO:0000313" key="6">
    <source>
        <dbReference type="Proteomes" id="UP000284057"/>
    </source>
</evidence>
<dbReference type="EMBL" id="QUAL01000191">
    <property type="protein sequence ID" value="RIQ17815.1"/>
    <property type="molecule type" value="Genomic_DNA"/>
</dbReference>
<dbReference type="SFLD" id="SFLDG00179">
    <property type="entry name" value="mandelate_racemase"/>
    <property type="match status" value="1"/>
</dbReference>
<dbReference type="Gene3D" id="3.20.20.120">
    <property type="entry name" value="Enolase-like C-terminal domain"/>
    <property type="match status" value="1"/>
</dbReference>
<dbReference type="PANTHER" id="PTHR13794:SF58">
    <property type="entry name" value="MITOCHONDRIAL ENOLASE SUPERFAMILY MEMBER 1"/>
    <property type="match status" value="1"/>
</dbReference>
<dbReference type="Gene3D" id="3.30.390.10">
    <property type="entry name" value="Enolase-like, N-terminal domain"/>
    <property type="match status" value="1"/>
</dbReference>
<dbReference type="SUPFAM" id="SSF51604">
    <property type="entry name" value="Enolase C-terminal domain-like"/>
    <property type="match status" value="1"/>
</dbReference>
<dbReference type="AlphaFoldDB" id="A0A418KKW5"/>